<feature type="region of interest" description="Disordered" evidence="1">
    <location>
        <begin position="148"/>
        <end position="171"/>
    </location>
</feature>
<gene>
    <name evidence="2" type="ORF">Sste5346_006514</name>
</gene>
<accession>A0ABR3YZI5</accession>
<keyword evidence="3" id="KW-1185">Reference proteome</keyword>
<organism evidence="2 3">
    <name type="scientific">Sporothrix stenoceras</name>
    <dbReference type="NCBI Taxonomy" id="5173"/>
    <lineage>
        <taxon>Eukaryota</taxon>
        <taxon>Fungi</taxon>
        <taxon>Dikarya</taxon>
        <taxon>Ascomycota</taxon>
        <taxon>Pezizomycotina</taxon>
        <taxon>Sordariomycetes</taxon>
        <taxon>Sordariomycetidae</taxon>
        <taxon>Ophiostomatales</taxon>
        <taxon>Ophiostomataceae</taxon>
        <taxon>Sporothrix</taxon>
    </lineage>
</organism>
<evidence type="ECO:0000256" key="1">
    <source>
        <dbReference type="SAM" id="MobiDB-lite"/>
    </source>
</evidence>
<name>A0ABR3YZI5_9PEZI</name>
<evidence type="ECO:0000313" key="2">
    <source>
        <dbReference type="EMBL" id="KAL1893336.1"/>
    </source>
</evidence>
<dbReference type="EMBL" id="JAWCUI010000038">
    <property type="protein sequence ID" value="KAL1893336.1"/>
    <property type="molecule type" value="Genomic_DNA"/>
</dbReference>
<protein>
    <submittedName>
        <fullName evidence="2">Uncharacterized protein</fullName>
    </submittedName>
</protein>
<feature type="compositionally biased region" description="Low complexity" evidence="1">
    <location>
        <begin position="15"/>
        <end position="30"/>
    </location>
</feature>
<dbReference type="Proteomes" id="UP001583186">
    <property type="component" value="Unassembled WGS sequence"/>
</dbReference>
<feature type="compositionally biased region" description="Low complexity" evidence="1">
    <location>
        <begin position="71"/>
        <end position="92"/>
    </location>
</feature>
<evidence type="ECO:0000313" key="3">
    <source>
        <dbReference type="Proteomes" id="UP001583186"/>
    </source>
</evidence>
<comment type="caution">
    <text evidence="2">The sequence shown here is derived from an EMBL/GenBank/DDBJ whole genome shotgun (WGS) entry which is preliminary data.</text>
</comment>
<sequence length="184" mass="20295">MNSQSPPSQTHRRNSSSGSFSSTNTAGTSNHQHHTMPAVCQDPLAALERDLLAHPSHHHYAHSHHPHPPHAHQQAHLVPPSPSRNNGSSRSPSPVPSPAAQRCMTATNAWTPSLDRRQSWDGQAYKRAMMLQSTELMCGCHPTTTEANEQQPVHHHQHHSEGSTRGIYESDRGFSEVIGSTRMQ</sequence>
<proteinExistence type="predicted"/>
<reference evidence="2 3" key="1">
    <citation type="journal article" date="2024" name="IMA Fungus">
        <title>IMA Genome - F19 : A genome assembly and annotation guide to empower mycologists, including annotated draft genome sequences of Ceratocystis pirilliformis, Diaporthe australafricana, Fusarium ophioides, Paecilomyces lecythidis, and Sporothrix stenoceras.</title>
        <authorList>
            <person name="Aylward J."/>
            <person name="Wilson A.M."/>
            <person name="Visagie C.M."/>
            <person name="Spraker J."/>
            <person name="Barnes I."/>
            <person name="Buitendag C."/>
            <person name="Ceriani C."/>
            <person name="Del Mar Angel L."/>
            <person name="du Plessis D."/>
            <person name="Fuchs T."/>
            <person name="Gasser K."/>
            <person name="Kramer D."/>
            <person name="Li W."/>
            <person name="Munsamy K."/>
            <person name="Piso A."/>
            <person name="Price J.L."/>
            <person name="Sonnekus B."/>
            <person name="Thomas C."/>
            <person name="van der Nest A."/>
            <person name="van Dijk A."/>
            <person name="van Heerden A."/>
            <person name="van Vuuren N."/>
            <person name="Yilmaz N."/>
            <person name="Duong T.A."/>
            <person name="van der Merwe N.A."/>
            <person name="Wingfield M.J."/>
            <person name="Wingfield B.D."/>
        </authorList>
    </citation>
    <scope>NUCLEOTIDE SEQUENCE [LARGE SCALE GENOMIC DNA]</scope>
    <source>
        <strain evidence="2 3">CMW 5346</strain>
    </source>
</reference>
<feature type="region of interest" description="Disordered" evidence="1">
    <location>
        <begin position="57"/>
        <end position="100"/>
    </location>
</feature>
<feature type="region of interest" description="Disordered" evidence="1">
    <location>
        <begin position="1"/>
        <end position="35"/>
    </location>
</feature>
<feature type="compositionally biased region" description="Basic residues" evidence="1">
    <location>
        <begin position="57"/>
        <end position="70"/>
    </location>
</feature>